<feature type="region of interest" description="Disordered" evidence="1">
    <location>
        <begin position="75"/>
        <end position="164"/>
    </location>
</feature>
<protein>
    <submittedName>
        <fullName evidence="2">Uncharacterized protein</fullName>
    </submittedName>
</protein>
<feature type="compositionally biased region" description="Polar residues" evidence="1">
    <location>
        <begin position="143"/>
        <end position="158"/>
    </location>
</feature>
<dbReference type="AlphaFoldDB" id="A0A3P7N9G8"/>
<reference evidence="2 3" key="1">
    <citation type="submission" date="2018-11" db="EMBL/GenBank/DDBJ databases">
        <authorList>
            <consortium name="Pathogen Informatics"/>
        </authorList>
    </citation>
    <scope>NUCLEOTIDE SEQUENCE [LARGE SCALE GENOMIC DNA]</scope>
</reference>
<feature type="compositionally biased region" description="Low complexity" evidence="1">
    <location>
        <begin position="122"/>
        <end position="137"/>
    </location>
</feature>
<gene>
    <name evidence="2" type="ORF">CGOC_LOCUS10830</name>
</gene>
<sequence>MFKPDTGAHLALVKHLEKYCPFDVEGRLVSSLDQSVVKAMEKRREMLNSSTHEDDSSQSLSIHSPYRAWAAQLEGKENRVPSSSADESGASRSVSARVPASSTPARQPTMTSRSSAQFQPPSRSSTMESVESSSTVTLVPAVTANQDQQRGVSSTATTARVDRSGRTYLRERSVQAEQDVELDSPQRVRNLTFCLLVKIVVFFLF</sequence>
<evidence type="ECO:0000256" key="1">
    <source>
        <dbReference type="SAM" id="MobiDB-lite"/>
    </source>
</evidence>
<evidence type="ECO:0000313" key="2">
    <source>
        <dbReference type="EMBL" id="VDN28021.1"/>
    </source>
</evidence>
<feature type="compositionally biased region" description="Low complexity" evidence="1">
    <location>
        <begin position="82"/>
        <end position="106"/>
    </location>
</feature>
<organism evidence="2 3">
    <name type="scientific">Cylicostephanus goldi</name>
    <name type="common">Nematode worm</name>
    <dbReference type="NCBI Taxonomy" id="71465"/>
    <lineage>
        <taxon>Eukaryota</taxon>
        <taxon>Metazoa</taxon>
        <taxon>Ecdysozoa</taxon>
        <taxon>Nematoda</taxon>
        <taxon>Chromadorea</taxon>
        <taxon>Rhabditida</taxon>
        <taxon>Rhabditina</taxon>
        <taxon>Rhabditomorpha</taxon>
        <taxon>Strongyloidea</taxon>
        <taxon>Strongylidae</taxon>
        <taxon>Cylicostephanus</taxon>
    </lineage>
</organism>
<keyword evidence="3" id="KW-1185">Reference proteome</keyword>
<feature type="compositionally biased region" description="Polar residues" evidence="1">
    <location>
        <begin position="108"/>
        <end position="121"/>
    </location>
</feature>
<dbReference type="OrthoDB" id="5954088at2759"/>
<accession>A0A3P7N9G8</accession>
<name>A0A3P7N9G8_CYLGO</name>
<dbReference type="Proteomes" id="UP000271889">
    <property type="component" value="Unassembled WGS sequence"/>
</dbReference>
<proteinExistence type="predicted"/>
<evidence type="ECO:0000313" key="3">
    <source>
        <dbReference type="Proteomes" id="UP000271889"/>
    </source>
</evidence>
<dbReference type="EMBL" id="UYRV01113139">
    <property type="protein sequence ID" value="VDN28021.1"/>
    <property type="molecule type" value="Genomic_DNA"/>
</dbReference>